<comment type="similarity">
    <text evidence="2">Belongs to the PIGH family.</text>
</comment>
<dbReference type="GO" id="GO:0000506">
    <property type="term" value="C:glycosylphosphatidylinositol-N-acetylglucosaminyltransferase (GPI-GnT) complex"/>
    <property type="evidence" value="ECO:0007669"/>
    <property type="project" value="InterPro"/>
</dbReference>
<keyword evidence="6" id="KW-1185">Reference proteome</keyword>
<evidence type="ECO:0000256" key="2">
    <source>
        <dbReference type="ARBA" id="ARBA00009610"/>
    </source>
</evidence>
<accession>A0A1Y2FSK3</accession>
<dbReference type="STRING" id="56484.A0A1Y2FSK3"/>
<keyword evidence="5" id="KW-0808">Transferase</keyword>
<dbReference type="UniPathway" id="UPA00196"/>
<proteinExistence type="inferred from homology"/>
<dbReference type="GO" id="GO:0016740">
    <property type="term" value="F:transferase activity"/>
    <property type="evidence" value="ECO:0007669"/>
    <property type="project" value="UniProtKB-KW"/>
</dbReference>
<dbReference type="OrthoDB" id="6256716at2759"/>
<feature type="domain" description="Phosphatidylinositol N-acetylglucosaminyltransferase subunit H conserved" evidence="4">
    <location>
        <begin position="100"/>
        <end position="157"/>
    </location>
</feature>
<keyword evidence="3" id="KW-0812">Transmembrane</keyword>
<gene>
    <name evidence="5" type="ORF">BCR37DRAFT_391088</name>
</gene>
<dbReference type="Pfam" id="PF10181">
    <property type="entry name" value="PIG-H"/>
    <property type="match status" value="1"/>
</dbReference>
<evidence type="ECO:0000256" key="3">
    <source>
        <dbReference type="SAM" id="Phobius"/>
    </source>
</evidence>
<evidence type="ECO:0000256" key="1">
    <source>
        <dbReference type="ARBA" id="ARBA00004687"/>
    </source>
</evidence>
<reference evidence="5 6" key="1">
    <citation type="submission" date="2016-07" db="EMBL/GenBank/DDBJ databases">
        <title>Pervasive Adenine N6-methylation of Active Genes in Fungi.</title>
        <authorList>
            <consortium name="DOE Joint Genome Institute"/>
            <person name="Mondo S.J."/>
            <person name="Dannebaum R.O."/>
            <person name="Kuo R.C."/>
            <person name="Labutti K."/>
            <person name="Haridas S."/>
            <person name="Kuo A."/>
            <person name="Salamov A."/>
            <person name="Ahrendt S.R."/>
            <person name="Lipzen A."/>
            <person name="Sullivan W."/>
            <person name="Andreopoulos W.B."/>
            <person name="Clum A."/>
            <person name="Lindquist E."/>
            <person name="Daum C."/>
            <person name="Ramamoorthy G.K."/>
            <person name="Gryganskyi A."/>
            <person name="Culley D."/>
            <person name="Magnuson J.K."/>
            <person name="James T.Y."/>
            <person name="O'Malley M.A."/>
            <person name="Stajich J.E."/>
            <person name="Spatafora J.W."/>
            <person name="Visel A."/>
            <person name="Grigoriev I.V."/>
        </authorList>
    </citation>
    <scope>NUCLEOTIDE SEQUENCE [LARGE SCALE GENOMIC DNA]</scope>
    <source>
        <strain evidence="5 6">12-1054</strain>
    </source>
</reference>
<comment type="pathway">
    <text evidence="1">Glycolipid biosynthesis; glycosylphosphatidylinositol-anchor biosynthesis.</text>
</comment>
<dbReference type="Proteomes" id="UP000193685">
    <property type="component" value="Unassembled WGS sequence"/>
</dbReference>
<dbReference type="PANTHER" id="PTHR15231">
    <property type="entry name" value="PHOSPHATIDYLINOSITOL N-ACETYLGLUCOSAMINYLTRANSFERASE SUBUNIT H"/>
    <property type="match status" value="1"/>
</dbReference>
<keyword evidence="3" id="KW-1133">Transmembrane helix</keyword>
<evidence type="ECO:0000259" key="4">
    <source>
        <dbReference type="Pfam" id="PF10181"/>
    </source>
</evidence>
<organism evidence="5 6">
    <name type="scientific">Protomyces lactucae-debilis</name>
    <dbReference type="NCBI Taxonomy" id="2754530"/>
    <lineage>
        <taxon>Eukaryota</taxon>
        <taxon>Fungi</taxon>
        <taxon>Dikarya</taxon>
        <taxon>Ascomycota</taxon>
        <taxon>Taphrinomycotina</taxon>
        <taxon>Taphrinomycetes</taxon>
        <taxon>Taphrinales</taxon>
        <taxon>Protomycetaceae</taxon>
        <taxon>Protomyces</taxon>
    </lineage>
</organism>
<evidence type="ECO:0000313" key="5">
    <source>
        <dbReference type="EMBL" id="ORY86294.1"/>
    </source>
</evidence>
<dbReference type="GeneID" id="63787555"/>
<dbReference type="InterPro" id="IPR044215">
    <property type="entry name" value="PIG-H"/>
</dbReference>
<dbReference type="AlphaFoldDB" id="A0A1Y2FSK3"/>
<keyword evidence="3" id="KW-0472">Membrane</keyword>
<feature type="transmembrane region" description="Helical" evidence="3">
    <location>
        <begin position="23"/>
        <end position="46"/>
    </location>
</feature>
<dbReference type="EMBL" id="MCFI01000003">
    <property type="protein sequence ID" value="ORY86294.1"/>
    <property type="molecule type" value="Genomic_DNA"/>
</dbReference>
<dbReference type="GO" id="GO:0006506">
    <property type="term" value="P:GPI anchor biosynthetic process"/>
    <property type="evidence" value="ECO:0007669"/>
    <property type="project" value="UniProtKB-UniPathway"/>
</dbReference>
<protein>
    <submittedName>
        <fullName evidence="5">GPI-GlcNAc transferase complex, PIG-H component-domain-containing protein</fullName>
    </submittedName>
</protein>
<name>A0A1Y2FSK3_PROLT</name>
<evidence type="ECO:0000313" key="6">
    <source>
        <dbReference type="Proteomes" id="UP000193685"/>
    </source>
</evidence>
<dbReference type="PANTHER" id="PTHR15231:SF1">
    <property type="entry name" value="PHOSPHATIDYLINOSITOL N-ACETYLGLUCOSAMINYLTRANSFERASE SUBUNIT H"/>
    <property type="match status" value="1"/>
</dbReference>
<dbReference type="RefSeq" id="XP_040727476.1">
    <property type="nucleotide sequence ID" value="XM_040870956.1"/>
</dbReference>
<dbReference type="InterPro" id="IPR019328">
    <property type="entry name" value="PIGH-H_dom"/>
</dbReference>
<sequence>MSLTVTQNADVSQFVYKQPRSNLATAAMVMQWPMLYMLLLQLAVLLSYQRHAVVSYAAPNALVSFLSKLYQNDTKASAAICFFTSCWLYFCYKMPPTEESLIVMRSVGIQTTTGGSSHFIALDMIQDVVIHEGFKGFQVKFYLAILTKDGRNHVVFPELLPRRRVLERVWRQTCKALFEE</sequence>
<comment type="caution">
    <text evidence="5">The sequence shown here is derived from an EMBL/GenBank/DDBJ whole genome shotgun (WGS) entry which is preliminary data.</text>
</comment>